<accession>A0A5J4KXE5</accession>
<dbReference type="Proteomes" id="UP000326912">
    <property type="component" value="Unassembled WGS sequence"/>
</dbReference>
<evidence type="ECO:0000313" key="2">
    <source>
        <dbReference type="Proteomes" id="UP000326912"/>
    </source>
</evidence>
<evidence type="ECO:0000313" key="1">
    <source>
        <dbReference type="EMBL" id="GER91207.1"/>
    </source>
</evidence>
<keyword evidence="2" id="KW-1185">Reference proteome</keyword>
<dbReference type="EMBL" id="BKZW01000003">
    <property type="protein sequence ID" value="GER91207.1"/>
    <property type="molecule type" value="Genomic_DNA"/>
</dbReference>
<proteinExistence type="predicted"/>
<organism evidence="1 2">
    <name type="scientific">Dictyobacter vulcani</name>
    <dbReference type="NCBI Taxonomy" id="2607529"/>
    <lineage>
        <taxon>Bacteria</taxon>
        <taxon>Bacillati</taxon>
        <taxon>Chloroflexota</taxon>
        <taxon>Ktedonobacteria</taxon>
        <taxon>Ktedonobacterales</taxon>
        <taxon>Dictyobacteraceae</taxon>
        <taxon>Dictyobacter</taxon>
    </lineage>
</organism>
<reference evidence="1 2" key="1">
    <citation type="submission" date="2019-10" db="EMBL/GenBank/DDBJ databases">
        <title>Dictyobacter vulcani sp. nov., within the class Ktedonobacteria, isolated from soil of volcanic Mt. Zao.</title>
        <authorList>
            <person name="Zheng Y."/>
            <person name="Wang C.M."/>
            <person name="Sakai Y."/>
            <person name="Abe K."/>
            <person name="Yokota A."/>
            <person name="Yabe S."/>
        </authorList>
    </citation>
    <scope>NUCLEOTIDE SEQUENCE [LARGE SCALE GENOMIC DNA]</scope>
    <source>
        <strain evidence="1 2">W12</strain>
    </source>
</reference>
<name>A0A5J4KXE5_9CHLR</name>
<evidence type="ECO:0008006" key="3">
    <source>
        <dbReference type="Google" id="ProtNLM"/>
    </source>
</evidence>
<gene>
    <name evidence="1" type="ORF">KDW_53690</name>
</gene>
<sequence>MLFGQGKPSSSKPSDVLKSAQEHVLLIIDTNEVRSQKLASLLTLAGMRAIVTTTSYQAFDRYIKERFWPLAILIGQSEDMTTPLFGRFMQRLRQELQYETPVVELSSFFLSDGLILSAETLVSPTTHIFSQQNSAVLKRIWQLMPSAAISLKQAEKTIVMDTLPKYGFQPRVTRTKRSFSSHLYYQLKAARLVIPAEQWDNLLRDVGLAQYIREENWPPAVDQFTIPPEYFSLLMRAVMYSNPRNPIQQIYHWANQVEADALQKAVLIFFMQQIPKVIGPDLTMRALLNIMTNEIDSRRGEKLTEWKRLQDGSFIFAFYSNIFAYSVIGATQPLCGTWQSSFDLILRLTKQEQQWYIREVECSSQTHTGHCVFQITPTKQK</sequence>
<dbReference type="RefSeq" id="WP_151758868.1">
    <property type="nucleotide sequence ID" value="NZ_BKZW01000003.1"/>
</dbReference>
<protein>
    <recommendedName>
        <fullName evidence="3">4-vinyl reductase 4VR domain-containing protein</fullName>
    </recommendedName>
</protein>
<dbReference type="AlphaFoldDB" id="A0A5J4KXE5"/>
<comment type="caution">
    <text evidence="1">The sequence shown here is derived from an EMBL/GenBank/DDBJ whole genome shotgun (WGS) entry which is preliminary data.</text>
</comment>